<name>A0A1F8C0N7_9BACT</name>
<dbReference type="GO" id="GO:0003983">
    <property type="term" value="F:UTP:glucose-1-phosphate uridylyltransferase activity"/>
    <property type="evidence" value="ECO:0007669"/>
    <property type="project" value="UniProtKB-EC"/>
</dbReference>
<dbReference type="PANTHER" id="PTHR43197">
    <property type="entry name" value="UTP--GLUCOSE-1-PHOSPHATE URIDYLYLTRANSFERASE"/>
    <property type="match status" value="1"/>
</dbReference>
<evidence type="ECO:0000256" key="2">
    <source>
        <dbReference type="ARBA" id="ARBA00012415"/>
    </source>
</evidence>
<dbReference type="AlphaFoldDB" id="A0A1F8C0N7"/>
<gene>
    <name evidence="7" type="ORF">A2975_04870</name>
</gene>
<evidence type="ECO:0000259" key="6">
    <source>
        <dbReference type="Pfam" id="PF00483"/>
    </source>
</evidence>
<dbReference type="InterPro" id="IPR005835">
    <property type="entry name" value="NTP_transferase_dom"/>
</dbReference>
<proteinExistence type="inferred from homology"/>
<evidence type="ECO:0000313" key="7">
    <source>
        <dbReference type="EMBL" id="OGM69913.1"/>
    </source>
</evidence>
<evidence type="ECO:0000256" key="1">
    <source>
        <dbReference type="ARBA" id="ARBA00006890"/>
    </source>
</evidence>
<dbReference type="Pfam" id="PF00483">
    <property type="entry name" value="NTP_transferase"/>
    <property type="match status" value="1"/>
</dbReference>
<dbReference type="InterPro" id="IPR029044">
    <property type="entry name" value="Nucleotide-diphossugar_trans"/>
</dbReference>
<keyword evidence="3" id="KW-0808">Transferase</keyword>
<evidence type="ECO:0000256" key="5">
    <source>
        <dbReference type="ARBA" id="ARBA00048128"/>
    </source>
</evidence>
<dbReference type="GO" id="GO:0006011">
    <property type="term" value="P:UDP-alpha-D-glucose metabolic process"/>
    <property type="evidence" value="ECO:0007669"/>
    <property type="project" value="InterPro"/>
</dbReference>
<comment type="caution">
    <text evidence="7">The sequence shown here is derived from an EMBL/GenBank/DDBJ whole genome shotgun (WGS) entry which is preliminary data.</text>
</comment>
<feature type="domain" description="Nucleotidyl transferase" evidence="6">
    <location>
        <begin position="6"/>
        <end position="247"/>
    </location>
</feature>
<accession>A0A1F8C0N7</accession>
<evidence type="ECO:0000313" key="8">
    <source>
        <dbReference type="Proteomes" id="UP000178429"/>
    </source>
</evidence>
<protein>
    <recommendedName>
        <fullName evidence="2">UTP--glucose-1-phosphate uridylyltransferase</fullName>
        <ecNumber evidence="2">2.7.7.9</ecNumber>
    </recommendedName>
</protein>
<dbReference type="PANTHER" id="PTHR43197:SF1">
    <property type="entry name" value="UTP--GLUCOSE-1-PHOSPHATE URIDYLYLTRANSFERASE"/>
    <property type="match status" value="1"/>
</dbReference>
<dbReference type="STRING" id="1802525.A2975_04870"/>
<dbReference type="EC" id="2.7.7.9" evidence="2"/>
<evidence type="ECO:0000256" key="4">
    <source>
        <dbReference type="ARBA" id="ARBA00022695"/>
    </source>
</evidence>
<comment type="catalytic activity">
    <reaction evidence="5">
        <text>alpha-D-glucose 1-phosphate + UTP + H(+) = UDP-alpha-D-glucose + diphosphate</text>
        <dbReference type="Rhea" id="RHEA:19889"/>
        <dbReference type="ChEBI" id="CHEBI:15378"/>
        <dbReference type="ChEBI" id="CHEBI:33019"/>
        <dbReference type="ChEBI" id="CHEBI:46398"/>
        <dbReference type="ChEBI" id="CHEBI:58601"/>
        <dbReference type="ChEBI" id="CHEBI:58885"/>
        <dbReference type="EC" id="2.7.7.9"/>
    </reaction>
</comment>
<comment type="similarity">
    <text evidence="1">Belongs to the UDPGP type 2 family.</text>
</comment>
<dbReference type="EMBL" id="MGHL01000007">
    <property type="protein sequence ID" value="OGM69913.1"/>
    <property type="molecule type" value="Genomic_DNA"/>
</dbReference>
<sequence>MVDTCVIPAAGKGSRWAPVSGYLPKEMLPLIDKPVIEWVIQDATASGIKKIVIVINKQKETIKDYLLNNQKLTKKAKFEFVYQKKPLGVAHAIYLCKDAVGQKPFGLMMPDLPVISRVPAPKQLIKNFDGQSNLISLDKFPRTDLKLYGECLLRAKNDWLFEISHFCPENKKPHHPGSLRMSGQFIFTPKIFSAIKKLLDNPPTNELTDRDALREALKQGQPCLGVQIQGHTYNTGTPKAYVRANTAFFKKFKMS</sequence>
<dbReference type="Proteomes" id="UP000178429">
    <property type="component" value="Unassembled WGS sequence"/>
</dbReference>
<reference evidence="7 8" key="1">
    <citation type="journal article" date="2016" name="Nat. Commun.">
        <title>Thousands of microbial genomes shed light on interconnected biogeochemical processes in an aquifer system.</title>
        <authorList>
            <person name="Anantharaman K."/>
            <person name="Brown C.T."/>
            <person name="Hug L.A."/>
            <person name="Sharon I."/>
            <person name="Castelle C.J."/>
            <person name="Probst A.J."/>
            <person name="Thomas B.C."/>
            <person name="Singh A."/>
            <person name="Wilkins M.J."/>
            <person name="Karaoz U."/>
            <person name="Brodie E.L."/>
            <person name="Williams K.H."/>
            <person name="Hubbard S.S."/>
            <person name="Banfield J.F."/>
        </authorList>
    </citation>
    <scope>NUCLEOTIDE SEQUENCE [LARGE SCALE GENOMIC DNA]</scope>
</reference>
<evidence type="ECO:0000256" key="3">
    <source>
        <dbReference type="ARBA" id="ARBA00022679"/>
    </source>
</evidence>
<keyword evidence="4" id="KW-0548">Nucleotidyltransferase</keyword>
<dbReference type="SUPFAM" id="SSF53448">
    <property type="entry name" value="Nucleotide-diphospho-sugar transferases"/>
    <property type="match status" value="1"/>
</dbReference>
<dbReference type="Gene3D" id="3.90.550.10">
    <property type="entry name" value="Spore Coat Polysaccharide Biosynthesis Protein SpsA, Chain A"/>
    <property type="match status" value="1"/>
</dbReference>
<organism evidence="7 8">
    <name type="scientific">Candidatus Woesebacteria bacterium RIFCSPLOWO2_01_FULL_44_14</name>
    <dbReference type="NCBI Taxonomy" id="1802525"/>
    <lineage>
        <taxon>Bacteria</taxon>
        <taxon>Candidatus Woeseibacteriota</taxon>
    </lineage>
</organism>
<dbReference type="InterPro" id="IPR005771">
    <property type="entry name" value="GalU_uridylyltTrfase_bac/arc"/>
</dbReference>